<evidence type="ECO:0008006" key="4">
    <source>
        <dbReference type="Google" id="ProtNLM"/>
    </source>
</evidence>
<reference evidence="2 3" key="1">
    <citation type="journal article" date="2024" name="Science">
        <title>Giant polyketide synthase enzymes in the biosynthesis of giant marine polyether toxins.</title>
        <authorList>
            <person name="Fallon T.R."/>
            <person name="Shende V.V."/>
            <person name="Wierzbicki I.H."/>
            <person name="Pendleton A.L."/>
            <person name="Watervoot N.F."/>
            <person name="Auber R.P."/>
            <person name="Gonzalez D.J."/>
            <person name="Wisecaver J.H."/>
            <person name="Moore B.S."/>
        </authorList>
    </citation>
    <scope>NUCLEOTIDE SEQUENCE [LARGE SCALE GENOMIC DNA]</scope>
    <source>
        <strain evidence="2 3">12B1</strain>
    </source>
</reference>
<evidence type="ECO:0000313" key="2">
    <source>
        <dbReference type="EMBL" id="KAL1505022.1"/>
    </source>
</evidence>
<evidence type="ECO:0000256" key="1">
    <source>
        <dbReference type="ARBA" id="ARBA00022723"/>
    </source>
</evidence>
<dbReference type="GO" id="GO:0046491">
    <property type="term" value="P:L-methylmalonyl-CoA metabolic process"/>
    <property type="evidence" value="ECO:0007669"/>
    <property type="project" value="TreeGrafter"/>
</dbReference>
<evidence type="ECO:0000313" key="3">
    <source>
        <dbReference type="Proteomes" id="UP001515480"/>
    </source>
</evidence>
<keyword evidence="1" id="KW-0479">Metal-binding</keyword>
<dbReference type="PANTHER" id="PTHR43048">
    <property type="entry name" value="METHYLMALONYL-COA EPIMERASE"/>
    <property type="match status" value="1"/>
</dbReference>
<proteinExistence type="predicted"/>
<dbReference type="SUPFAM" id="SSF54593">
    <property type="entry name" value="Glyoxalase/Bleomycin resistance protein/Dihydroxybiphenyl dioxygenase"/>
    <property type="match status" value="2"/>
</dbReference>
<protein>
    <recommendedName>
        <fullName evidence="4">VOC domain-containing protein</fullName>
    </recommendedName>
</protein>
<dbReference type="GO" id="GO:0046872">
    <property type="term" value="F:metal ion binding"/>
    <property type="evidence" value="ECO:0007669"/>
    <property type="project" value="UniProtKB-KW"/>
</dbReference>
<organism evidence="2 3">
    <name type="scientific">Prymnesium parvum</name>
    <name type="common">Toxic golden alga</name>
    <dbReference type="NCBI Taxonomy" id="97485"/>
    <lineage>
        <taxon>Eukaryota</taxon>
        <taxon>Haptista</taxon>
        <taxon>Haptophyta</taxon>
        <taxon>Prymnesiophyceae</taxon>
        <taxon>Prymnesiales</taxon>
        <taxon>Prymnesiaceae</taxon>
        <taxon>Prymnesium</taxon>
    </lineage>
</organism>
<name>A0AB34IU07_PRYPA</name>
<accession>A0AB34IU07</accession>
<dbReference type="Proteomes" id="UP001515480">
    <property type="component" value="Unassembled WGS sequence"/>
</dbReference>
<sequence>MSFVAGLGYPTATTADVRFLASTVELRDRLEECERPNLAAPVGRAAQHGLFNLLRSTCPPAGGRAPATPTFPGVADFLGTRVHHLGVLTADLHAAEKALAALGFSRCSPVAADERRGCDHVLLTLEPECPWVASGATREEEATSTLLELVQPHDASRWLEPAPGVPPRGAAHHLCLEVADLDVAVQAAASVGAEGVTLVDEPAPSALFAQRRVAYVRCPAAGAMVCFLESYERGTPPVSRRESAPPAGGAPLVRHVSIGATDLQEARRCFHAMGLREKARLETAGLPVCLLLSANDEQEEEEGYPSHARPVEGMVELVDARHSHEHQLCVEVADVEAVVKAARDANWRLCDAPRALEGRVGAVVMHEKACLVVLLLQTSATEVGMSSSANPPREQSTMPGLTLARSIPGFSANLE</sequence>
<gene>
    <name evidence="2" type="ORF">AB1Y20_008783</name>
</gene>
<dbReference type="InterPro" id="IPR029068">
    <property type="entry name" value="Glyas_Bleomycin-R_OHBP_Dase"/>
</dbReference>
<dbReference type="EMBL" id="JBGBPQ010000019">
    <property type="protein sequence ID" value="KAL1505022.1"/>
    <property type="molecule type" value="Genomic_DNA"/>
</dbReference>
<dbReference type="Gene3D" id="3.10.180.10">
    <property type="entry name" value="2,3-Dihydroxybiphenyl 1,2-Dioxygenase, domain 1"/>
    <property type="match status" value="2"/>
</dbReference>
<dbReference type="AlphaFoldDB" id="A0AB34IU07"/>
<dbReference type="Pfam" id="PF13669">
    <property type="entry name" value="Glyoxalase_4"/>
    <property type="match status" value="1"/>
</dbReference>
<comment type="caution">
    <text evidence="2">The sequence shown here is derived from an EMBL/GenBank/DDBJ whole genome shotgun (WGS) entry which is preliminary data.</text>
</comment>
<dbReference type="PANTHER" id="PTHR43048:SF3">
    <property type="entry name" value="METHYLMALONYL-COA EPIMERASE, MITOCHONDRIAL"/>
    <property type="match status" value="1"/>
</dbReference>
<keyword evidence="3" id="KW-1185">Reference proteome</keyword>
<dbReference type="InterPro" id="IPR051785">
    <property type="entry name" value="MMCE/EMCE_epimerase"/>
</dbReference>
<dbReference type="GO" id="GO:0004493">
    <property type="term" value="F:methylmalonyl-CoA epimerase activity"/>
    <property type="evidence" value="ECO:0007669"/>
    <property type="project" value="TreeGrafter"/>
</dbReference>